<keyword evidence="4" id="KW-0862">Zinc</keyword>
<dbReference type="InterPro" id="IPR001261">
    <property type="entry name" value="ArgE/DapE_CS"/>
</dbReference>
<dbReference type="EC" id="3.5.1.18" evidence="5"/>
<dbReference type="SUPFAM" id="SSF55031">
    <property type="entry name" value="Bacterial exopeptidase dimerisation domain"/>
    <property type="match status" value="1"/>
</dbReference>
<dbReference type="PANTHER" id="PTHR43808:SF31">
    <property type="entry name" value="N-ACETYL-L-CITRULLINE DEACETYLASE"/>
    <property type="match status" value="1"/>
</dbReference>
<dbReference type="Gene3D" id="3.40.630.10">
    <property type="entry name" value="Zn peptidases"/>
    <property type="match status" value="1"/>
</dbReference>
<dbReference type="PANTHER" id="PTHR43808">
    <property type="entry name" value="ACETYLORNITHINE DEACETYLASE"/>
    <property type="match status" value="1"/>
</dbReference>
<dbReference type="NCBIfam" id="TIGR01900">
    <property type="entry name" value="dapE-gram_pos"/>
    <property type="match status" value="1"/>
</dbReference>
<organism evidence="8 9">
    <name type="scientific">Aquipuribacter hungaricus</name>
    <dbReference type="NCBI Taxonomy" id="545624"/>
    <lineage>
        <taxon>Bacteria</taxon>
        <taxon>Bacillati</taxon>
        <taxon>Actinomycetota</taxon>
        <taxon>Actinomycetes</taxon>
        <taxon>Micrococcales</taxon>
        <taxon>Intrasporangiaceae</taxon>
        <taxon>Aquipuribacter</taxon>
    </lineage>
</organism>
<evidence type="ECO:0000256" key="3">
    <source>
        <dbReference type="ARBA" id="ARBA00022801"/>
    </source>
</evidence>
<evidence type="ECO:0000256" key="4">
    <source>
        <dbReference type="ARBA" id="ARBA00022833"/>
    </source>
</evidence>
<dbReference type="InterPro" id="IPR002933">
    <property type="entry name" value="Peptidase_M20"/>
</dbReference>
<evidence type="ECO:0000256" key="1">
    <source>
        <dbReference type="ARBA" id="ARBA00001947"/>
    </source>
</evidence>
<feature type="domain" description="Peptidase M20 dimerisation" evidence="7">
    <location>
        <begin position="184"/>
        <end position="282"/>
    </location>
</feature>
<dbReference type="PROSITE" id="PS00758">
    <property type="entry name" value="ARGE_DAPE_CPG2_1"/>
    <property type="match status" value="1"/>
</dbReference>
<sequence>MTSSSFFPPAALPLPDPVALTRALVDIPSVSGDEGAVADAVEALLRAQAHLEVVRDGDAVLARTSLDRPERVLVAGHIDTVPVADNVPGRLEAPGEGDDPDGGDVLWGRGTTDMKGGVAMALVAACTVPEPVRDVTYVFYDCEEVESERNGLGRLARTLPGWLAADLAVLGEPTGGLVEGGCQGTLRVDVTVRGRTAHSARAWRGVNAIHAVGDVLARLQAYEPRRPVVDGLEYHEGLQAVGIRGGIAGNMVPDVCTVHVNHRFAPDRSSAEAFAHVQEVFAGLDVELELLDVAEGARPGLDLPAARAFVEAVGPVAGGAPRAKLGWTDVARFSALGVPAVNFGPGDPQLAHADDERVPVAQLVACTEGLVAWLRG</sequence>
<protein>
    <recommendedName>
        <fullName evidence="5">Succinyl-diaminopimelate desuccinylase</fullName>
        <ecNumber evidence="5">3.5.1.18</ecNumber>
    </recommendedName>
</protein>
<evidence type="ECO:0000313" key="8">
    <source>
        <dbReference type="EMBL" id="MFC3686754.1"/>
    </source>
</evidence>
<dbReference type="InterPro" id="IPR036264">
    <property type="entry name" value="Bact_exopeptidase_dim_dom"/>
</dbReference>
<evidence type="ECO:0000256" key="6">
    <source>
        <dbReference type="SAM" id="MobiDB-lite"/>
    </source>
</evidence>
<evidence type="ECO:0000313" key="9">
    <source>
        <dbReference type="Proteomes" id="UP001595685"/>
    </source>
</evidence>
<dbReference type="SUPFAM" id="SSF53187">
    <property type="entry name" value="Zn-dependent exopeptidases"/>
    <property type="match status" value="1"/>
</dbReference>
<dbReference type="Pfam" id="PF01546">
    <property type="entry name" value="Peptidase_M20"/>
    <property type="match status" value="1"/>
</dbReference>
<dbReference type="Pfam" id="PF07687">
    <property type="entry name" value="M20_dimer"/>
    <property type="match status" value="1"/>
</dbReference>
<reference evidence="9" key="1">
    <citation type="journal article" date="2019" name="Int. J. Syst. Evol. Microbiol.">
        <title>The Global Catalogue of Microorganisms (GCM) 10K type strain sequencing project: providing services to taxonomists for standard genome sequencing and annotation.</title>
        <authorList>
            <consortium name="The Broad Institute Genomics Platform"/>
            <consortium name="The Broad Institute Genome Sequencing Center for Infectious Disease"/>
            <person name="Wu L."/>
            <person name="Ma J."/>
        </authorList>
    </citation>
    <scope>NUCLEOTIDE SEQUENCE [LARGE SCALE GENOMIC DNA]</scope>
    <source>
        <strain evidence="9">NCAIM B.02333</strain>
    </source>
</reference>
<name>A0ABV7WAE8_9MICO</name>
<comment type="cofactor">
    <cofactor evidence="1">
        <name>Zn(2+)</name>
        <dbReference type="ChEBI" id="CHEBI:29105"/>
    </cofactor>
</comment>
<dbReference type="Proteomes" id="UP001595685">
    <property type="component" value="Unassembled WGS sequence"/>
</dbReference>
<comment type="caution">
    <text evidence="8">The sequence shown here is derived from an EMBL/GenBank/DDBJ whole genome shotgun (WGS) entry which is preliminary data.</text>
</comment>
<dbReference type="GO" id="GO:0009014">
    <property type="term" value="F:succinyl-diaminopimelate desuccinylase activity"/>
    <property type="evidence" value="ECO:0007669"/>
    <property type="project" value="UniProtKB-EC"/>
</dbReference>
<dbReference type="EMBL" id="JBHRWW010000001">
    <property type="protein sequence ID" value="MFC3686754.1"/>
    <property type="molecule type" value="Genomic_DNA"/>
</dbReference>
<dbReference type="InterPro" id="IPR010174">
    <property type="entry name" value="Succinyl-DAP_deSuclase_DapE"/>
</dbReference>
<dbReference type="InterPro" id="IPR011650">
    <property type="entry name" value="Peptidase_M20_dimer"/>
</dbReference>
<dbReference type="Gene3D" id="3.30.70.360">
    <property type="match status" value="1"/>
</dbReference>
<keyword evidence="9" id="KW-1185">Reference proteome</keyword>
<evidence type="ECO:0000256" key="2">
    <source>
        <dbReference type="ARBA" id="ARBA00022723"/>
    </source>
</evidence>
<keyword evidence="3 8" id="KW-0378">Hydrolase</keyword>
<gene>
    <name evidence="8" type="primary">dapE</name>
    <name evidence="8" type="ORF">ACFOLH_00190</name>
</gene>
<proteinExistence type="predicted"/>
<dbReference type="InterPro" id="IPR050072">
    <property type="entry name" value="Peptidase_M20A"/>
</dbReference>
<keyword evidence="2" id="KW-0479">Metal-binding</keyword>
<feature type="region of interest" description="Disordered" evidence="6">
    <location>
        <begin position="85"/>
        <end position="104"/>
    </location>
</feature>
<evidence type="ECO:0000259" key="7">
    <source>
        <dbReference type="Pfam" id="PF07687"/>
    </source>
</evidence>
<dbReference type="RefSeq" id="WP_340289094.1">
    <property type="nucleotide sequence ID" value="NZ_JBBEOI010000005.1"/>
</dbReference>
<accession>A0ABV7WAE8</accession>
<evidence type="ECO:0000256" key="5">
    <source>
        <dbReference type="NCBIfam" id="TIGR01900"/>
    </source>
</evidence>